<protein>
    <recommendedName>
        <fullName evidence="3">NACHT domain-containing protein</fullName>
    </recommendedName>
</protein>
<dbReference type="Pfam" id="PF05729">
    <property type="entry name" value="NACHT"/>
    <property type="match status" value="1"/>
</dbReference>
<dbReference type="PANTHER" id="PTHR46312">
    <property type="entry name" value="NACHT DOMAIN-CONTAINING PROTEIN"/>
    <property type="match status" value="1"/>
</dbReference>
<evidence type="ECO:0000259" key="3">
    <source>
        <dbReference type="PROSITE" id="PS50837"/>
    </source>
</evidence>
<evidence type="ECO:0000313" key="5">
    <source>
        <dbReference type="Proteomes" id="UP001159428"/>
    </source>
</evidence>
<dbReference type="SUPFAM" id="SSF52540">
    <property type="entry name" value="P-loop containing nucleoside triphosphate hydrolases"/>
    <property type="match status" value="1"/>
</dbReference>
<gene>
    <name evidence="4" type="ORF">PMEA_00027038</name>
</gene>
<dbReference type="Gene3D" id="3.80.10.10">
    <property type="entry name" value="Ribonuclease Inhibitor"/>
    <property type="match status" value="1"/>
</dbReference>
<accession>A0AAU9XML4</accession>
<evidence type="ECO:0000256" key="1">
    <source>
        <dbReference type="ARBA" id="ARBA00022741"/>
    </source>
</evidence>
<dbReference type="InterPro" id="IPR032675">
    <property type="entry name" value="LRR_dom_sf"/>
</dbReference>
<dbReference type="InterPro" id="IPR027417">
    <property type="entry name" value="P-loop_NTPase"/>
</dbReference>
<evidence type="ECO:0000256" key="2">
    <source>
        <dbReference type="ARBA" id="ARBA00022840"/>
    </source>
</evidence>
<proteinExistence type="predicted"/>
<keyword evidence="5" id="KW-1185">Reference proteome</keyword>
<organism evidence="4 5">
    <name type="scientific">Pocillopora meandrina</name>
    <dbReference type="NCBI Taxonomy" id="46732"/>
    <lineage>
        <taxon>Eukaryota</taxon>
        <taxon>Metazoa</taxon>
        <taxon>Cnidaria</taxon>
        <taxon>Anthozoa</taxon>
        <taxon>Hexacorallia</taxon>
        <taxon>Scleractinia</taxon>
        <taxon>Astrocoeniina</taxon>
        <taxon>Pocilloporidae</taxon>
        <taxon>Pocillopora</taxon>
    </lineage>
</organism>
<dbReference type="PANTHER" id="PTHR46312:SF2">
    <property type="entry name" value="NUCLEOTIDE-BINDING OLIGOMERIZATION DOMAIN-CONTAINING PROTEIN 2-LIKE"/>
    <property type="match status" value="1"/>
</dbReference>
<keyword evidence="1" id="KW-0547">Nucleotide-binding</keyword>
<sequence length="1175" mass="132616">MATISASSKETTNYARLCRLLVDVGSQVLRDVFEKLRPPGSLSTVLKSPSVSSTLTSLKKKRVLNHAQWTKLTSSSVSSMDFDITLIAVLLRNICGLSAPVTGWNTPPSASDMTEAADITRIKIYRNEVYAHVNRASVDEAQFNAHWMNIKDPLVRLGGIKYETIIDNLKTEGIDPEKEKVYQQLLTEWKEYEESVTEELSEIKEQLGTLNCKIQKIDEKLEMTLPLALPAEDLYFRDRLEKLYNNLCQVRVTPWDPDNTVQIDEIYTELFWVRDKKKPSGKKQEKLDDYSDILKELKSNRILVYGIPGIGKSTFAKKIAIDWARGKKENLKKFDLLLMIPLRNVCYSKTFQNMLIEAKLFPAEDQKLVEALIRYILEHKDKVLLVLDGFDEYSAGEETPVVSRVWMGDELRDCYVILTTRPIREDDVKRYSSAQFQIKGFDHAQIKEFSMKFLEDEQEVQKFLDYIKIHKLKEIAEIPLLLLMLCLVWKEKDREGLPEAKVHLYSDFIQTLLNHMAAKDADEEVKSIKGYGGDLEQVGELAFNALLNNSLEFDYEHFPNELLSSKLIRVGVIQIVKLFSAKPKKMVAFLHKSIQEFLAAWFIIHKILPSTKDNVTCIPTINSTRKIVDLLEVLKFVCEWSPEGSKAVQQHLASLRTNQNPPKDVQTETPFLKDLPSDDKRLSKLSLECFITTPSQFKGEVYPSLLKSLTGVLIIPDTLLPHVANGHFVKSEVLPESVLFDFHRRPSPKDRDHISSIMDDLNAVIVSSRGETKASDFVRRQGKTDILASLLLKRSEDKMYLYFSQIANVDVGTLRELAMPAPATFSHTRANHEDVKVGDRAAKMDWQTRQHCFSLAKKIDIENLEGDVIHIISNVLPLLSRPREIVLRSLKESSVSQETGRVVLGMNMTECLTRLKLHKICLTEKSLPVLANALQNACNLQELVLSENPLGSSVRCLAANLRHVQQLTILELSDIFMEHAAFSDLADSLRHVPGLEVLSVSRNRLGTSILDLADNLEYVPRLTRLELRETHMDEDGGRALSDCLQSLARLEVLDISHNPLGSAVAVIADNLCKATSLADLNMTDTKMGAEEATALGSSLMFLQNLTTLSVGSNPLAQGVSVLVWNLSEKTKLKRLNMENVEMSGEEVDNVAKACKKIQSLAIVNDYLVSNLCVIL</sequence>
<keyword evidence="2" id="KW-0067">ATP-binding</keyword>
<evidence type="ECO:0000313" key="4">
    <source>
        <dbReference type="EMBL" id="CAH3153292.1"/>
    </source>
</evidence>
<dbReference type="InterPro" id="IPR007111">
    <property type="entry name" value="NACHT_NTPase"/>
</dbReference>
<dbReference type="GO" id="GO:0005524">
    <property type="term" value="F:ATP binding"/>
    <property type="evidence" value="ECO:0007669"/>
    <property type="project" value="UniProtKB-KW"/>
</dbReference>
<dbReference type="AlphaFoldDB" id="A0AAU9XML4"/>
<reference evidence="4 5" key="1">
    <citation type="submission" date="2022-05" db="EMBL/GenBank/DDBJ databases">
        <authorList>
            <consortium name="Genoscope - CEA"/>
            <person name="William W."/>
        </authorList>
    </citation>
    <scope>NUCLEOTIDE SEQUENCE [LARGE SCALE GENOMIC DNA]</scope>
</reference>
<dbReference type="PRINTS" id="PR00364">
    <property type="entry name" value="DISEASERSIST"/>
</dbReference>
<name>A0AAU9XML4_9CNID</name>
<dbReference type="InterPro" id="IPR003593">
    <property type="entry name" value="AAA+_ATPase"/>
</dbReference>
<dbReference type="Pfam" id="PF18738">
    <property type="entry name" value="HEPN_DZIP3"/>
    <property type="match status" value="1"/>
</dbReference>
<dbReference type="SUPFAM" id="SSF52047">
    <property type="entry name" value="RNI-like"/>
    <property type="match status" value="1"/>
</dbReference>
<dbReference type="PROSITE" id="PS50837">
    <property type="entry name" value="NACHT"/>
    <property type="match status" value="1"/>
</dbReference>
<dbReference type="EMBL" id="CALNXJ010000053">
    <property type="protein sequence ID" value="CAH3153292.1"/>
    <property type="molecule type" value="Genomic_DNA"/>
</dbReference>
<comment type="caution">
    <text evidence="4">The sequence shown here is derived from an EMBL/GenBank/DDBJ whole genome shotgun (WGS) entry which is preliminary data.</text>
</comment>
<feature type="domain" description="NACHT" evidence="3">
    <location>
        <begin position="300"/>
        <end position="422"/>
    </location>
</feature>
<dbReference type="InterPro" id="IPR041249">
    <property type="entry name" value="HEPN_DZIP3"/>
</dbReference>
<dbReference type="Gene3D" id="3.40.50.300">
    <property type="entry name" value="P-loop containing nucleotide triphosphate hydrolases"/>
    <property type="match status" value="1"/>
</dbReference>
<dbReference type="SMART" id="SM00382">
    <property type="entry name" value="AAA"/>
    <property type="match status" value="1"/>
</dbReference>
<dbReference type="Proteomes" id="UP001159428">
    <property type="component" value="Unassembled WGS sequence"/>
</dbReference>